<dbReference type="Proteomes" id="UP001219901">
    <property type="component" value="Chromosome"/>
</dbReference>
<accession>A0AAJ5ZDG3</accession>
<dbReference type="InterPro" id="IPR051278">
    <property type="entry name" value="HdrB/HdrD_reductase"/>
</dbReference>
<gene>
    <name evidence="3" type="ORF">GKO46_03415</name>
    <name evidence="4" type="ORF">GKO48_05845</name>
</gene>
<dbReference type="GO" id="GO:0016491">
    <property type="term" value="F:oxidoreductase activity"/>
    <property type="evidence" value="ECO:0007669"/>
    <property type="project" value="UniProtKB-KW"/>
</dbReference>
<name>A0AAJ5ZDG3_9CHLR</name>
<dbReference type="Proteomes" id="UP001321249">
    <property type="component" value="Unassembled WGS sequence"/>
</dbReference>
<dbReference type="PANTHER" id="PTHR42947:SF1">
    <property type="entry name" value="COB--COM HETERODISULFIDE REDUCTASE SUBUNIT B 1"/>
    <property type="match status" value="1"/>
</dbReference>
<dbReference type="Gene3D" id="3.40.50.11810">
    <property type="match status" value="1"/>
</dbReference>
<dbReference type="InterPro" id="IPR004017">
    <property type="entry name" value="Cys_rich_dom"/>
</dbReference>
<dbReference type="AlphaFoldDB" id="A0AAJ5ZDG3"/>
<organism evidence="4 5">
    <name type="scientific">Candidatus Lucifugimonas marina</name>
    <dbReference type="NCBI Taxonomy" id="3038979"/>
    <lineage>
        <taxon>Bacteria</taxon>
        <taxon>Bacillati</taxon>
        <taxon>Chloroflexota</taxon>
        <taxon>Dehalococcoidia</taxon>
        <taxon>SAR202 cluster</taxon>
        <taxon>Candidatus Lucifugimonadales</taxon>
        <taxon>Candidatus Lucifugimonadaceae</taxon>
        <taxon>Candidatus Lucifugimonas</taxon>
    </lineage>
</organism>
<proteinExistence type="predicted"/>
<evidence type="ECO:0000313" key="3">
    <source>
        <dbReference type="EMBL" id="MDG0866117.1"/>
    </source>
</evidence>
<protein>
    <submittedName>
        <fullName evidence="4">Heterodisulfide reductase</fullName>
    </submittedName>
</protein>
<evidence type="ECO:0000313" key="5">
    <source>
        <dbReference type="Proteomes" id="UP001219901"/>
    </source>
</evidence>
<evidence type="ECO:0000313" key="4">
    <source>
        <dbReference type="EMBL" id="WFG39159.1"/>
    </source>
</evidence>
<keyword evidence="5" id="KW-1185">Reference proteome</keyword>
<dbReference type="Pfam" id="PF02754">
    <property type="entry name" value="CCG"/>
    <property type="match status" value="2"/>
</dbReference>
<dbReference type="EMBL" id="WMBE01000001">
    <property type="protein sequence ID" value="MDG0866117.1"/>
    <property type="molecule type" value="Genomic_DNA"/>
</dbReference>
<feature type="domain" description="Cysteine-rich" evidence="2">
    <location>
        <begin position="3"/>
        <end position="84"/>
    </location>
</feature>
<evidence type="ECO:0000313" key="6">
    <source>
        <dbReference type="Proteomes" id="UP001321249"/>
    </source>
</evidence>
<sequence>MKYAFYPGCVARGGAPELYDSALAVMERLGIEHVELTKAACTGAGVLQEKNLKMGDILNVRTFAMAEQMGLPIMVLCSTCQGVMSQANHRVKRDPEYLAEINKHLAAEGLEYKGTTSIKHLLWALIEDIGLDKLKETFTRELTGMNMAPFYGCYMVRPTEALEFKANPTRETSIEDLIESVGGTVTDFAGKTACCGFPILFINQANSMKMVANHTGTAKDLGADAMVTPCPLCHLNLDGYQPKARKQVRGDKADLPVIHVPQLIGLAMGMSEKVLGLQKHIVSTKEIVRMAEAAPAKV</sequence>
<feature type="domain" description="Cysteine-rich" evidence="2">
    <location>
        <begin position="149"/>
        <end position="238"/>
    </location>
</feature>
<keyword evidence="1" id="KW-0560">Oxidoreductase</keyword>
<dbReference type="RefSeq" id="WP_342822573.1">
    <property type="nucleotide sequence ID" value="NZ_CP046146.1"/>
</dbReference>
<reference evidence="5" key="3">
    <citation type="submission" date="2023-06" db="EMBL/GenBank/DDBJ databases">
        <title>Pangenomics reveal diversification of enzyme families and niche specialization in globally abundant SAR202 bacteria.</title>
        <authorList>
            <person name="Saw J.H.W."/>
        </authorList>
    </citation>
    <scope>NUCLEOTIDE SEQUENCE [LARGE SCALE GENOMIC DNA]</scope>
    <source>
        <strain evidence="5">JH1073</strain>
    </source>
</reference>
<reference evidence="4" key="2">
    <citation type="journal article" date="2023" name="Nat. Commun.">
        <title>Cultivation of marine bacteria of the SAR202 clade.</title>
        <authorList>
            <person name="Lim Y."/>
            <person name="Seo J.H."/>
            <person name="Giovannoni S.J."/>
            <person name="Kang I."/>
            <person name="Cho J.C."/>
        </authorList>
    </citation>
    <scope>NUCLEOTIDE SEQUENCE</scope>
    <source>
        <strain evidence="4">JH1073</strain>
    </source>
</reference>
<reference evidence="5 6" key="1">
    <citation type="submission" date="2019-11" db="EMBL/GenBank/DDBJ databases">
        <authorList>
            <person name="Cho J.-C."/>
        </authorList>
    </citation>
    <scope>NUCLEOTIDE SEQUENCE [LARGE SCALE GENOMIC DNA]</scope>
    <source>
        <strain evidence="4 5">JH1073</strain>
        <strain evidence="3 6">JH702</strain>
    </source>
</reference>
<dbReference type="EMBL" id="CP046147">
    <property type="protein sequence ID" value="WFG39159.1"/>
    <property type="molecule type" value="Genomic_DNA"/>
</dbReference>
<dbReference type="Gene3D" id="1.20.1050.140">
    <property type="match status" value="1"/>
</dbReference>
<evidence type="ECO:0000259" key="2">
    <source>
        <dbReference type="Pfam" id="PF02754"/>
    </source>
</evidence>
<evidence type="ECO:0000256" key="1">
    <source>
        <dbReference type="ARBA" id="ARBA00023002"/>
    </source>
</evidence>
<dbReference type="PANTHER" id="PTHR42947">
    <property type="entry name" value="COB--COM HETERODISULFIDE REDUCTASE SUBUNIT B 1"/>
    <property type="match status" value="1"/>
</dbReference>